<protein>
    <submittedName>
        <fullName evidence="6">EamA-like transporter family protein</fullName>
    </submittedName>
</protein>
<keyword evidence="2 5" id="KW-0812">Transmembrane</keyword>
<proteinExistence type="predicted"/>
<dbReference type="AlphaFoldDB" id="A0A366JBZ4"/>
<reference evidence="6 7" key="1">
    <citation type="submission" date="2018-06" db="EMBL/GenBank/DDBJ databases">
        <title>Genomic Encyclopedia of Type Strains, Phase III (KMG-III): the genomes of soil and plant-associated and newly described type strains.</title>
        <authorList>
            <person name="Whitman W."/>
        </authorList>
    </citation>
    <scope>NUCLEOTIDE SEQUENCE [LARGE SCALE GENOMIC DNA]</scope>
    <source>
        <strain evidence="6 7">CECT 7377</strain>
    </source>
</reference>
<comment type="subcellular location">
    <subcellularLocation>
        <location evidence="1">Membrane</location>
        <topology evidence="1">Multi-pass membrane protein</topology>
    </subcellularLocation>
</comment>
<evidence type="ECO:0000313" key="6">
    <source>
        <dbReference type="EMBL" id="RBP83940.1"/>
    </source>
</evidence>
<dbReference type="InterPro" id="IPR037185">
    <property type="entry name" value="EmrE-like"/>
</dbReference>
<name>A0A366JBZ4_9GAMM</name>
<feature type="transmembrane region" description="Helical" evidence="5">
    <location>
        <begin position="61"/>
        <end position="80"/>
    </location>
</feature>
<dbReference type="EMBL" id="QNSE01000005">
    <property type="protein sequence ID" value="RBP83940.1"/>
    <property type="molecule type" value="Genomic_DNA"/>
</dbReference>
<evidence type="ECO:0000256" key="2">
    <source>
        <dbReference type="ARBA" id="ARBA00022692"/>
    </source>
</evidence>
<evidence type="ECO:0000256" key="3">
    <source>
        <dbReference type="ARBA" id="ARBA00022989"/>
    </source>
</evidence>
<gene>
    <name evidence="6" type="ORF">DFP80_105260</name>
</gene>
<dbReference type="GO" id="GO:0016020">
    <property type="term" value="C:membrane"/>
    <property type="evidence" value="ECO:0007669"/>
    <property type="project" value="UniProtKB-SubCell"/>
</dbReference>
<evidence type="ECO:0000256" key="1">
    <source>
        <dbReference type="ARBA" id="ARBA00004141"/>
    </source>
</evidence>
<dbReference type="RefSeq" id="WP_309472356.1">
    <property type="nucleotide sequence ID" value="NZ_QNSE01000005.1"/>
</dbReference>
<organism evidence="6 7">
    <name type="scientific">Marinomonas rhizomae</name>
    <dbReference type="NCBI Taxonomy" id="491948"/>
    <lineage>
        <taxon>Bacteria</taxon>
        <taxon>Pseudomonadati</taxon>
        <taxon>Pseudomonadota</taxon>
        <taxon>Gammaproteobacteria</taxon>
        <taxon>Oceanospirillales</taxon>
        <taxon>Oceanospirillaceae</taxon>
        <taxon>Marinomonas</taxon>
    </lineage>
</organism>
<evidence type="ECO:0000256" key="4">
    <source>
        <dbReference type="ARBA" id="ARBA00023136"/>
    </source>
</evidence>
<sequence>MPPLPFFVCSWLMEGTELMQSALLGMSWVSIDALVYLALVATIVGYSLWGYLMGRYPASQVTPLTLGVPVVGLTFAAIILDESL</sequence>
<evidence type="ECO:0000256" key="5">
    <source>
        <dbReference type="SAM" id="Phobius"/>
    </source>
</evidence>
<keyword evidence="3 5" id="KW-1133">Transmembrane helix</keyword>
<dbReference type="PANTHER" id="PTHR32322">
    <property type="entry name" value="INNER MEMBRANE TRANSPORTER"/>
    <property type="match status" value="1"/>
</dbReference>
<dbReference type="Proteomes" id="UP000252792">
    <property type="component" value="Unassembled WGS sequence"/>
</dbReference>
<keyword evidence="4 5" id="KW-0472">Membrane</keyword>
<accession>A0A366JBZ4</accession>
<keyword evidence="7" id="KW-1185">Reference proteome</keyword>
<comment type="caution">
    <text evidence="6">The sequence shown here is derived from an EMBL/GenBank/DDBJ whole genome shotgun (WGS) entry which is preliminary data.</text>
</comment>
<dbReference type="InterPro" id="IPR050638">
    <property type="entry name" value="AA-Vitamin_Transporters"/>
</dbReference>
<dbReference type="SUPFAM" id="SSF103481">
    <property type="entry name" value="Multidrug resistance efflux transporter EmrE"/>
    <property type="match status" value="1"/>
</dbReference>
<evidence type="ECO:0000313" key="7">
    <source>
        <dbReference type="Proteomes" id="UP000252792"/>
    </source>
</evidence>
<feature type="transmembrane region" description="Helical" evidence="5">
    <location>
        <begin position="28"/>
        <end position="49"/>
    </location>
</feature>
<dbReference type="PANTHER" id="PTHR32322:SF9">
    <property type="entry name" value="AMINO-ACID METABOLITE EFFLUX PUMP-RELATED"/>
    <property type="match status" value="1"/>
</dbReference>